<dbReference type="InterPro" id="IPR003491">
    <property type="entry name" value="REP-like_C"/>
</dbReference>
<dbReference type="RefSeq" id="WP_003134456.1">
    <property type="nucleotide sequence ID" value="NZ_AMQS01000001.1"/>
</dbReference>
<dbReference type="Pfam" id="PF02486">
    <property type="entry name" value="Rep_trans"/>
    <property type="match status" value="1"/>
</dbReference>
<dbReference type="AlphaFoldDB" id="K2NY28"/>
<dbReference type="SUPFAM" id="SSF47413">
    <property type="entry name" value="lambda repressor-like DNA-binding domains"/>
    <property type="match status" value="1"/>
</dbReference>
<dbReference type="InterPro" id="IPR010982">
    <property type="entry name" value="Lambda_DNA-bd_dom_sf"/>
</dbReference>
<sequence>MTNYVEVNTLSGKELKKMRKRMNYTLRDFGQKVGIDPATISRYEKGKRNISLQTEKQIKTALGLLLDKKHDYELHVHLDFLRLTFFDSTPQLIMKHVVGIEEQYFHYEVNQRHGFDGIYSCGRIQIYVSEKREQGIMLELTGQGLLEMETLLEEVDKEFTLNDWVVMITDPDYFLKNGCYSRYNCSRLDIAIDEMFKESGNYDLHDLKWRKDHNSEKLIDTDLRSSHDIESYWHDKPLGLTLYFGSSNGHFLLRMYEKAKERAKKENRELEDVLYDYGVVNRYEMQIREHYAETAFDELANGGTLDQFAINLLLSKISVYEEVETASGKVAYQFCKDFYNVFGEHEKIKINGKNNETDVEKSMKWIVTQVSGTLAMLKAIYGEQWLFDWLDKIMDDISFNEKQQKVIKFEQARVSNNENGLWLWYNKKIREKKFLPENIEIQEEDIESASWIIRVKNLPSKVLYYVDNEGEYTVKEPKGMTLEEISVLGVKKGIDFLNSPLFVVYSPQECEIWKNN</sequence>
<dbReference type="PATRIC" id="fig|1231377.3.peg.61"/>
<evidence type="ECO:0000313" key="2">
    <source>
        <dbReference type="EMBL" id="EKF52488.1"/>
    </source>
</evidence>
<dbReference type="InterPro" id="IPR040819">
    <property type="entry name" value="Rol_Rep_N"/>
</dbReference>
<comment type="caution">
    <text evidence="2">The sequence shown here is derived from an EMBL/GenBank/DDBJ whole genome shotgun (WGS) entry which is preliminary data.</text>
</comment>
<accession>K2NY28</accession>
<dbReference type="EMBL" id="AMQS01000001">
    <property type="protein sequence ID" value="EKF52488.1"/>
    <property type="molecule type" value="Genomic_DNA"/>
</dbReference>
<dbReference type="SMART" id="SM00530">
    <property type="entry name" value="HTH_XRE"/>
    <property type="match status" value="1"/>
</dbReference>
<protein>
    <submittedName>
        <fullName evidence="2">Transcriptional regulator, Cro/CI family</fullName>
    </submittedName>
</protein>
<dbReference type="CDD" id="cd00093">
    <property type="entry name" value="HTH_XRE"/>
    <property type="match status" value="1"/>
</dbReference>
<dbReference type="PROSITE" id="PS50943">
    <property type="entry name" value="HTH_CROC1"/>
    <property type="match status" value="1"/>
</dbReference>
<name>K2NY28_9LACT</name>
<dbReference type="Proteomes" id="UP000006787">
    <property type="component" value="Unassembled WGS sequence"/>
</dbReference>
<proteinExistence type="predicted"/>
<organism evidence="2 3">
    <name type="scientific">Lactococcus garvieae DCC43</name>
    <dbReference type="NCBI Taxonomy" id="1231377"/>
    <lineage>
        <taxon>Bacteria</taxon>
        <taxon>Bacillati</taxon>
        <taxon>Bacillota</taxon>
        <taxon>Bacilli</taxon>
        <taxon>Lactobacillales</taxon>
        <taxon>Streptococcaceae</taxon>
        <taxon>Lactococcus</taxon>
    </lineage>
</organism>
<evidence type="ECO:0000259" key="1">
    <source>
        <dbReference type="PROSITE" id="PS50943"/>
    </source>
</evidence>
<dbReference type="GO" id="GO:0003677">
    <property type="term" value="F:DNA binding"/>
    <property type="evidence" value="ECO:0007669"/>
    <property type="project" value="InterPro"/>
</dbReference>
<dbReference type="Pfam" id="PF01381">
    <property type="entry name" value="HTH_3"/>
    <property type="match status" value="1"/>
</dbReference>
<reference evidence="2 3" key="1">
    <citation type="journal article" date="2012" name="J. Bacteriol.">
        <title>Genome Sequence of the Bacteriocin-Producing Strain Lactococcus garvieae DCC43.</title>
        <authorList>
            <person name="Gabrielsen C."/>
            <person name="Brede D.A."/>
            <person name="Hernandez P.E."/>
            <person name="Nes I.F."/>
            <person name="Diep D.B."/>
        </authorList>
    </citation>
    <scope>NUCLEOTIDE SEQUENCE [LARGE SCALE GENOMIC DNA]</scope>
    <source>
        <strain evidence="2 3">DCC43</strain>
    </source>
</reference>
<dbReference type="Pfam" id="PF18106">
    <property type="entry name" value="Rol_Rep_N"/>
    <property type="match status" value="1"/>
</dbReference>
<gene>
    <name evidence="2" type="ORF">C426_0062</name>
</gene>
<feature type="domain" description="HTH cro/C1-type" evidence="1">
    <location>
        <begin position="15"/>
        <end position="69"/>
    </location>
</feature>
<dbReference type="InterPro" id="IPR001387">
    <property type="entry name" value="Cro/C1-type_HTH"/>
</dbReference>
<evidence type="ECO:0000313" key="3">
    <source>
        <dbReference type="Proteomes" id="UP000006787"/>
    </source>
</evidence>
<dbReference type="eggNOG" id="COG3620">
    <property type="taxonomic scope" value="Bacteria"/>
</dbReference>
<dbReference type="Gene3D" id="1.10.260.40">
    <property type="entry name" value="lambda repressor-like DNA-binding domains"/>
    <property type="match status" value="1"/>
</dbReference>